<dbReference type="InterPro" id="IPR047001">
    <property type="entry name" value="MnmG_C_subdom"/>
</dbReference>
<comment type="similarity">
    <text evidence="2">Belongs to the MnmG family.</text>
</comment>
<evidence type="ECO:0000313" key="7">
    <source>
        <dbReference type="EMBL" id="EED12488.1"/>
    </source>
</evidence>
<dbReference type="Gene3D" id="3.40.30.10">
    <property type="entry name" value="Glutaredoxin"/>
    <property type="match status" value="1"/>
</dbReference>
<dbReference type="Pfam" id="PF06999">
    <property type="entry name" value="Suc_Fer-like"/>
    <property type="match status" value="1"/>
</dbReference>
<evidence type="ECO:0000259" key="6">
    <source>
        <dbReference type="SMART" id="SM01228"/>
    </source>
</evidence>
<dbReference type="InterPro" id="IPR040131">
    <property type="entry name" value="MnmG_N"/>
</dbReference>
<dbReference type="SUPFAM" id="SSF52833">
    <property type="entry name" value="Thioredoxin-like"/>
    <property type="match status" value="1"/>
</dbReference>
<dbReference type="STRING" id="441959.B8MTU5"/>
<dbReference type="VEuPathDB" id="FungiDB:TSTA_005250"/>
<dbReference type="PANTHER" id="PTHR11806:SF0">
    <property type="entry name" value="PROTEIN MTO1 HOMOLOG, MITOCHONDRIAL"/>
    <property type="match status" value="1"/>
</dbReference>
<dbReference type="PROSITE" id="PS01280">
    <property type="entry name" value="GIDA_1"/>
    <property type="match status" value="1"/>
</dbReference>
<keyword evidence="4" id="KW-0274">FAD</keyword>
<dbReference type="InterPro" id="IPR009737">
    <property type="entry name" value="Aim32/Apd1-like"/>
</dbReference>
<sequence>MALRIRSTVLSRISHHANNNFRLACQKRLLATSSDARPYDVVVVGGGHAGAEACAAAARSGARTALVTPSLSNIGVCSCNPSFGGIGKGTMMREIDALDGVAGRIIDKAGVMFRILNRSKGPAVWGPRAQIDRDLYQRYMREELVSTKNLSIIEAKVEDIVVSRDDNEQNSHSAGRIVGIRLDSGQVIPTNRVVITTGTFLGGEIHIGMEAYPSGRMGEAATHGLSKSLRQAGFQLGRLKTGTPPRLDKKSIDFSSLEVQRGDSPPNPFSFMNKTVQVGDEGQLTCWMTHTNEATHQVIRDNLDKSIHIRETVKGPRYCPSLEAKIIRFKNKTQHQIWLEPEGFAPNEVIYPNGISMTVPVEAQEAMLRTIRGLKNVHMLQPAYGVEYDYIDPRNLKPTLETKLIGGLYLAGQINGTTGYEEAAGQGILAGTNAGLAAQGKSPMVLTRADGYIGIMVDDLITRGVSEPYRMFTSRSEFRISSRSDNADLRLTAMGREASVVSDERWNHFNDTKSQIEELSRLLENTRYTSNQWSRMGFQTRVDTSYRSGLDMLCVEGINIDSLIPHITSPSGTTYTAASFDSEIKKRVTIEAQYAPYVKRQSLMAEKFRREERMLLPSNMDYSAVHGLSTEERQALERVRPENIGMLRRIEGITPSGAVRIMMYLRKGRLVIEDDVVREMASTSIALVGRYVQYNNLSKSSYQTGTSLGRREYNLGKFPSLRVIWRNLPAMSRLLQSLSRQSPPFKKRIPGDFLQTHTHTPSLRSISSSKNPPFPTIATCPDPTCTCAPTPTMPEDLPIDHSRPLNATMAPYTQQILIATGQTDWSSRIEDDGAGASWGSLVRGLKDMFLRGGKYADPYNNLVVTNSSFKPTSQASSPYASAFLFPAFKYVPKIPISAVSDAHTEPNLESFARAYLLPQKLHSAHAHITESQRQLLTRSPEYASQYFPDALDIKQSPTILICGHGGRDMRCGIMRPVLQAEFERVLRRKGFTINNEDGKNKIDGPAHANIASISHIGGHKYAGNVIMYIPPALMTTSSTSNKTVSDPSPLAGKGIWYGRVEPKHVEGLVEETIFNGRVVEDHFRGGIGMDGEIYRL</sequence>
<dbReference type="HOGENOM" id="CLU_283879_0_0_1"/>
<dbReference type="Gene3D" id="1.10.10.1800">
    <property type="entry name" value="tRNA uridine 5-carboxymethylaminomethyl modification enzyme MnmG/GidA"/>
    <property type="match status" value="1"/>
</dbReference>
<dbReference type="GO" id="GO:0005739">
    <property type="term" value="C:mitochondrion"/>
    <property type="evidence" value="ECO:0007669"/>
    <property type="project" value="GOC"/>
</dbReference>
<dbReference type="CDD" id="cd03062">
    <property type="entry name" value="TRX_Fd_Sucrase"/>
    <property type="match status" value="1"/>
</dbReference>
<dbReference type="GO" id="GO:0070899">
    <property type="term" value="P:mitochondrial tRNA wobble uridine modification"/>
    <property type="evidence" value="ECO:0007669"/>
    <property type="project" value="UniProtKB-ARBA"/>
</dbReference>
<dbReference type="InterPro" id="IPR036188">
    <property type="entry name" value="FAD/NAD-bd_sf"/>
</dbReference>
<evidence type="ECO:0000256" key="3">
    <source>
        <dbReference type="ARBA" id="ARBA00022630"/>
    </source>
</evidence>
<dbReference type="GO" id="GO:0030488">
    <property type="term" value="P:tRNA methylation"/>
    <property type="evidence" value="ECO:0007669"/>
    <property type="project" value="TreeGrafter"/>
</dbReference>
<dbReference type="HAMAP" id="MF_00129">
    <property type="entry name" value="MnmG_GidA"/>
    <property type="match status" value="1"/>
</dbReference>
<dbReference type="FunCoup" id="B8MTU5">
    <property type="interactions" value="740"/>
</dbReference>
<dbReference type="PANTHER" id="PTHR11806">
    <property type="entry name" value="GLUCOSE INHIBITED DIVISION PROTEIN A"/>
    <property type="match status" value="1"/>
</dbReference>
<dbReference type="InterPro" id="IPR044920">
    <property type="entry name" value="MnmG_C_subdom_sf"/>
</dbReference>
<dbReference type="Pfam" id="PF21680">
    <property type="entry name" value="GIDA_C_1st"/>
    <property type="match status" value="1"/>
</dbReference>
<dbReference type="OrthoDB" id="3329at2759"/>
<dbReference type="NCBIfam" id="TIGR00136">
    <property type="entry name" value="mnmG_gidA"/>
    <property type="match status" value="1"/>
</dbReference>
<dbReference type="Proteomes" id="UP000001745">
    <property type="component" value="Unassembled WGS sequence"/>
</dbReference>
<keyword evidence="8" id="KW-1185">Reference proteome</keyword>
<dbReference type="EMBL" id="EQ962660">
    <property type="protein sequence ID" value="EED12488.1"/>
    <property type="molecule type" value="Genomic_DNA"/>
</dbReference>
<reference evidence="8" key="1">
    <citation type="journal article" date="2015" name="Genome Announc.">
        <title>Genome sequence of the AIDS-associated pathogen Penicillium marneffei (ATCC18224) and its near taxonomic relative Talaromyces stipitatus (ATCC10500).</title>
        <authorList>
            <person name="Nierman W.C."/>
            <person name="Fedorova-Abrams N.D."/>
            <person name="Andrianopoulos A."/>
        </authorList>
    </citation>
    <scope>NUCLEOTIDE SEQUENCE [LARGE SCALE GENOMIC DNA]</scope>
    <source>
        <strain evidence="8">ATCC 10500 / CBS 375.48 / QM 6759 / NRRL 1006</strain>
    </source>
</reference>
<protein>
    <submittedName>
        <fullName evidence="7">Mitochondrial translation optimization protein (Mto1), putative</fullName>
    </submittedName>
</protein>
<dbReference type="InParanoid" id="B8MTU5"/>
<dbReference type="GO" id="GO:0050660">
    <property type="term" value="F:flavin adenine dinucleotide binding"/>
    <property type="evidence" value="ECO:0007669"/>
    <property type="project" value="InterPro"/>
</dbReference>
<dbReference type="FunFam" id="3.50.50.60:FF:000146">
    <property type="entry name" value="Mitochondrial translation optimization protein (Mto1)"/>
    <property type="match status" value="1"/>
</dbReference>
<evidence type="ECO:0000256" key="4">
    <source>
        <dbReference type="ARBA" id="ARBA00022827"/>
    </source>
</evidence>
<dbReference type="InterPro" id="IPR026904">
    <property type="entry name" value="MnmG_C"/>
</dbReference>
<dbReference type="Pfam" id="PF01134">
    <property type="entry name" value="GIDA"/>
    <property type="match status" value="1"/>
</dbReference>
<dbReference type="Gene3D" id="1.10.150.570">
    <property type="entry name" value="GidA associated domain, C-terminal subdomain"/>
    <property type="match status" value="1"/>
</dbReference>
<proteinExistence type="inferred from homology"/>
<organism evidence="7 8">
    <name type="scientific">Talaromyces stipitatus (strain ATCC 10500 / CBS 375.48 / QM 6759 / NRRL 1006)</name>
    <name type="common">Penicillium stipitatum</name>
    <dbReference type="NCBI Taxonomy" id="441959"/>
    <lineage>
        <taxon>Eukaryota</taxon>
        <taxon>Fungi</taxon>
        <taxon>Dikarya</taxon>
        <taxon>Ascomycota</taxon>
        <taxon>Pezizomycotina</taxon>
        <taxon>Eurotiomycetes</taxon>
        <taxon>Eurotiomycetidae</taxon>
        <taxon>Eurotiales</taxon>
        <taxon>Trichocomaceae</taxon>
        <taxon>Talaromyces</taxon>
        <taxon>Talaromyces sect. Talaromyces</taxon>
    </lineage>
</organism>
<dbReference type="FunFam" id="3.50.50.60:FF:000002">
    <property type="entry name" value="tRNA uridine 5-carboxymethylaminomethyl modification enzyme MnmG"/>
    <property type="match status" value="1"/>
</dbReference>
<dbReference type="Pfam" id="PF13932">
    <property type="entry name" value="SAM_GIDA_C"/>
    <property type="match status" value="1"/>
</dbReference>
<dbReference type="FunFam" id="1.10.150.570:FF:000001">
    <property type="entry name" value="tRNA uridine 5-carboxymethylaminomethyl modification enzyme MnmG"/>
    <property type="match status" value="1"/>
</dbReference>
<dbReference type="Gene3D" id="3.50.50.60">
    <property type="entry name" value="FAD/NAD(P)-binding domain"/>
    <property type="match status" value="2"/>
</dbReference>
<dbReference type="SUPFAM" id="SSF51905">
    <property type="entry name" value="FAD/NAD(P)-binding domain"/>
    <property type="match status" value="1"/>
</dbReference>
<dbReference type="InterPro" id="IPR002218">
    <property type="entry name" value="MnmG-rel"/>
</dbReference>
<evidence type="ECO:0000256" key="1">
    <source>
        <dbReference type="ARBA" id="ARBA00001974"/>
    </source>
</evidence>
<gene>
    <name evidence="7" type="ORF">TSTA_005250</name>
</gene>
<dbReference type="SMART" id="SM01228">
    <property type="entry name" value="GIDA_assoc_3"/>
    <property type="match status" value="1"/>
</dbReference>
<dbReference type="InterPro" id="IPR049312">
    <property type="entry name" value="GIDA_C_N"/>
</dbReference>
<evidence type="ECO:0000313" key="8">
    <source>
        <dbReference type="Proteomes" id="UP000001745"/>
    </source>
</evidence>
<dbReference type="AlphaFoldDB" id="B8MTU5"/>
<dbReference type="InterPro" id="IPR004416">
    <property type="entry name" value="MnmG"/>
</dbReference>
<dbReference type="eggNOG" id="KOG2311">
    <property type="taxonomic scope" value="Eukaryota"/>
</dbReference>
<dbReference type="PROSITE" id="PS01281">
    <property type="entry name" value="GIDA_2"/>
    <property type="match status" value="1"/>
</dbReference>
<dbReference type="GeneID" id="8104509"/>
<dbReference type="PhylomeDB" id="B8MTU5"/>
<dbReference type="RefSeq" id="XP_002488142.1">
    <property type="nucleotide sequence ID" value="XM_002488097.1"/>
</dbReference>
<comment type="cofactor">
    <cofactor evidence="1">
        <name>FAD</name>
        <dbReference type="ChEBI" id="CHEBI:57692"/>
    </cofactor>
</comment>
<evidence type="ECO:0000256" key="5">
    <source>
        <dbReference type="ARBA" id="ARBA00054993"/>
    </source>
</evidence>
<evidence type="ECO:0000256" key="2">
    <source>
        <dbReference type="ARBA" id="ARBA00007653"/>
    </source>
</evidence>
<feature type="domain" description="tRNA uridine 5-carboxymethylaminomethyl modification enzyme C-terminal subdomain" evidence="6">
    <location>
        <begin position="592"/>
        <end position="663"/>
    </location>
</feature>
<dbReference type="InterPro" id="IPR020595">
    <property type="entry name" value="MnmG-rel_CS"/>
</dbReference>
<comment type="function">
    <text evidence="5">Component of the MSS1-MTO1 complex that catalyzes the 5-carboxymethylaminomethyluridine (cmnm(5)U) modification at the 34th wobble position (U34) of mitochondrial tRNAs.</text>
</comment>
<keyword evidence="3" id="KW-0285">Flavoprotein</keyword>
<name>B8MTU5_TALSN</name>
<accession>B8MTU5</accession>
<dbReference type="InterPro" id="IPR036249">
    <property type="entry name" value="Thioredoxin-like_sf"/>
</dbReference>